<keyword evidence="3" id="KW-0676">Redox-active center</keyword>
<feature type="domain" description="Thioredoxin" evidence="5">
    <location>
        <begin position="65"/>
        <end position="206"/>
    </location>
</feature>
<evidence type="ECO:0000256" key="1">
    <source>
        <dbReference type="ARBA" id="ARBA00004196"/>
    </source>
</evidence>
<dbReference type="GO" id="GO:0015036">
    <property type="term" value="F:disulfide oxidoreductase activity"/>
    <property type="evidence" value="ECO:0007669"/>
    <property type="project" value="UniProtKB-ARBA"/>
</dbReference>
<sequence length="211" mass="22193">MIALGPSANLPPHIALELPMFVRFSLTLVLTLAAAVGGCDRGAPDAAQETTASPATTAGGTIDTGMAGELMPAVALTDPTGAQLNTGALQGGPVLLNLWATWCAPCVKEMPLLDDLAGEYGDRLRVLTVSQDMGGADKVAAFFAQRDFARLEPWLDPDTELLFALGSSDLPTTVLYDAQGREVWRVSGDYDWASEEARAAIEEAVVSETDI</sequence>
<feature type="compositionally biased region" description="Low complexity" evidence="4">
    <location>
        <begin position="50"/>
        <end position="61"/>
    </location>
</feature>
<dbReference type="GO" id="GO:0017004">
    <property type="term" value="P:cytochrome complex assembly"/>
    <property type="evidence" value="ECO:0007669"/>
    <property type="project" value="UniProtKB-KW"/>
</dbReference>
<evidence type="ECO:0000313" key="7">
    <source>
        <dbReference type="Proteomes" id="UP000309668"/>
    </source>
</evidence>
<dbReference type="SUPFAM" id="SSF52833">
    <property type="entry name" value="Thioredoxin-like"/>
    <property type="match status" value="1"/>
</dbReference>
<dbReference type="Gene3D" id="3.40.30.10">
    <property type="entry name" value="Glutaredoxin"/>
    <property type="match status" value="1"/>
</dbReference>
<dbReference type="OrthoDB" id="9799347at2"/>
<dbReference type="InterPro" id="IPR050553">
    <property type="entry name" value="Thioredoxin_ResA/DsbE_sf"/>
</dbReference>
<reference evidence="6 7" key="1">
    <citation type="submission" date="2019-05" db="EMBL/GenBank/DDBJ databases">
        <title>Erythrobacter marisflavi sp. nov., isolated from isolated from water of an estuary environment.</title>
        <authorList>
            <person name="Yoon J.-H."/>
        </authorList>
    </citation>
    <scope>NUCLEOTIDE SEQUENCE [LARGE SCALE GENOMIC DNA]</scope>
    <source>
        <strain evidence="6 7">KEM-5</strain>
    </source>
</reference>
<gene>
    <name evidence="6" type="ORF">FEV51_05510</name>
</gene>
<evidence type="ECO:0000259" key="5">
    <source>
        <dbReference type="PROSITE" id="PS51352"/>
    </source>
</evidence>
<dbReference type="AlphaFoldDB" id="A0A5S3P6T0"/>
<keyword evidence="7" id="KW-1185">Reference proteome</keyword>
<keyword evidence="2" id="KW-0201">Cytochrome c-type biogenesis</keyword>
<dbReference type="CDD" id="cd02966">
    <property type="entry name" value="TlpA_like_family"/>
    <property type="match status" value="1"/>
</dbReference>
<feature type="region of interest" description="Disordered" evidence="4">
    <location>
        <begin position="43"/>
        <end position="62"/>
    </location>
</feature>
<dbReference type="EMBL" id="VCAO01000002">
    <property type="protein sequence ID" value="TMM48847.1"/>
    <property type="molecule type" value="Genomic_DNA"/>
</dbReference>
<name>A0A5S3P6T0_9SPHN</name>
<dbReference type="Proteomes" id="UP000309668">
    <property type="component" value="Unassembled WGS sequence"/>
</dbReference>
<comment type="caution">
    <text evidence="6">The sequence shown here is derived from an EMBL/GenBank/DDBJ whole genome shotgun (WGS) entry which is preliminary data.</text>
</comment>
<dbReference type="GO" id="GO:0030313">
    <property type="term" value="C:cell envelope"/>
    <property type="evidence" value="ECO:0007669"/>
    <property type="project" value="UniProtKB-SubCell"/>
</dbReference>
<evidence type="ECO:0000313" key="6">
    <source>
        <dbReference type="EMBL" id="TMM48847.1"/>
    </source>
</evidence>
<accession>A0A5S3P6T0</accession>
<dbReference type="Pfam" id="PF08534">
    <property type="entry name" value="Redoxin"/>
    <property type="match status" value="1"/>
</dbReference>
<evidence type="ECO:0000256" key="3">
    <source>
        <dbReference type="ARBA" id="ARBA00023284"/>
    </source>
</evidence>
<comment type="subcellular location">
    <subcellularLocation>
        <location evidence="1">Cell envelope</location>
    </subcellularLocation>
</comment>
<dbReference type="PANTHER" id="PTHR42852">
    <property type="entry name" value="THIOL:DISULFIDE INTERCHANGE PROTEIN DSBE"/>
    <property type="match status" value="1"/>
</dbReference>
<dbReference type="PROSITE" id="PS00194">
    <property type="entry name" value="THIOREDOXIN_1"/>
    <property type="match status" value="1"/>
</dbReference>
<dbReference type="InterPro" id="IPR017937">
    <property type="entry name" value="Thioredoxin_CS"/>
</dbReference>
<organism evidence="6 7">
    <name type="scientific">Qipengyuania marisflavi</name>
    <dbReference type="NCBI Taxonomy" id="2486356"/>
    <lineage>
        <taxon>Bacteria</taxon>
        <taxon>Pseudomonadati</taxon>
        <taxon>Pseudomonadota</taxon>
        <taxon>Alphaproteobacteria</taxon>
        <taxon>Sphingomonadales</taxon>
        <taxon>Erythrobacteraceae</taxon>
        <taxon>Qipengyuania</taxon>
    </lineage>
</organism>
<proteinExistence type="predicted"/>
<evidence type="ECO:0000256" key="2">
    <source>
        <dbReference type="ARBA" id="ARBA00022748"/>
    </source>
</evidence>
<dbReference type="PANTHER" id="PTHR42852:SF17">
    <property type="entry name" value="THIOREDOXIN-LIKE PROTEIN HI_1115"/>
    <property type="match status" value="1"/>
</dbReference>
<dbReference type="InterPro" id="IPR036249">
    <property type="entry name" value="Thioredoxin-like_sf"/>
</dbReference>
<protein>
    <submittedName>
        <fullName evidence="6">TlpA family protein disulfide reductase</fullName>
    </submittedName>
</protein>
<evidence type="ECO:0000256" key="4">
    <source>
        <dbReference type="SAM" id="MobiDB-lite"/>
    </source>
</evidence>
<dbReference type="InterPro" id="IPR013766">
    <property type="entry name" value="Thioredoxin_domain"/>
</dbReference>
<dbReference type="InterPro" id="IPR013740">
    <property type="entry name" value="Redoxin"/>
</dbReference>
<dbReference type="PROSITE" id="PS51352">
    <property type="entry name" value="THIOREDOXIN_2"/>
    <property type="match status" value="1"/>
</dbReference>